<name>A0ABQ9JKL7_9CUCU</name>
<organism evidence="1 2">
    <name type="scientific">Molorchus minor</name>
    <dbReference type="NCBI Taxonomy" id="1323400"/>
    <lineage>
        <taxon>Eukaryota</taxon>
        <taxon>Metazoa</taxon>
        <taxon>Ecdysozoa</taxon>
        <taxon>Arthropoda</taxon>
        <taxon>Hexapoda</taxon>
        <taxon>Insecta</taxon>
        <taxon>Pterygota</taxon>
        <taxon>Neoptera</taxon>
        <taxon>Endopterygota</taxon>
        <taxon>Coleoptera</taxon>
        <taxon>Polyphaga</taxon>
        <taxon>Cucujiformia</taxon>
        <taxon>Chrysomeloidea</taxon>
        <taxon>Cerambycidae</taxon>
        <taxon>Lamiinae</taxon>
        <taxon>Monochamini</taxon>
        <taxon>Molorchus</taxon>
    </lineage>
</organism>
<keyword evidence="2" id="KW-1185">Reference proteome</keyword>
<proteinExistence type="predicted"/>
<gene>
    <name evidence="1" type="ORF">NQ317_008592</name>
</gene>
<reference evidence="1" key="1">
    <citation type="journal article" date="2023" name="Insect Mol. Biol.">
        <title>Genome sequencing provides insights into the evolution of gene families encoding plant cell wall-degrading enzymes in longhorned beetles.</title>
        <authorList>
            <person name="Shin N.R."/>
            <person name="Okamura Y."/>
            <person name="Kirsch R."/>
            <person name="Pauchet Y."/>
        </authorList>
    </citation>
    <scope>NUCLEOTIDE SEQUENCE</scope>
    <source>
        <strain evidence="1">MMC_N1</strain>
    </source>
</reference>
<comment type="caution">
    <text evidence="1">The sequence shown here is derived from an EMBL/GenBank/DDBJ whole genome shotgun (WGS) entry which is preliminary data.</text>
</comment>
<sequence>MKPYKNDVGFSEILISDETSMLCKIVLLIEELVNFSRKLVVESEATTLNHCPLKESALLVLVLEMVLNKTDFISSNIINYLKSDQPAPFIAMCH</sequence>
<accession>A0ABQ9JKL7</accession>
<evidence type="ECO:0000313" key="2">
    <source>
        <dbReference type="Proteomes" id="UP001162164"/>
    </source>
</evidence>
<evidence type="ECO:0000313" key="1">
    <source>
        <dbReference type="EMBL" id="KAJ8978523.1"/>
    </source>
</evidence>
<dbReference type="Proteomes" id="UP001162164">
    <property type="component" value="Unassembled WGS sequence"/>
</dbReference>
<dbReference type="EMBL" id="JAPWTJ010000428">
    <property type="protein sequence ID" value="KAJ8978523.1"/>
    <property type="molecule type" value="Genomic_DNA"/>
</dbReference>
<protein>
    <submittedName>
        <fullName evidence="1">Uncharacterized protein</fullName>
    </submittedName>
</protein>